<evidence type="ECO:0000256" key="7">
    <source>
        <dbReference type="PROSITE-ProRule" id="PRU00023"/>
    </source>
</evidence>
<evidence type="ECO:0000256" key="4">
    <source>
        <dbReference type="ARBA" id="ARBA00023043"/>
    </source>
</evidence>
<keyword evidence="4 7" id="KW-0040">ANK repeat</keyword>
<gene>
    <name evidence="11" type="primary">asp</name>
</gene>
<feature type="repeat" description="ANK" evidence="7">
    <location>
        <begin position="476"/>
        <end position="508"/>
    </location>
</feature>
<dbReference type="InterPro" id="IPR027474">
    <property type="entry name" value="L-asparaginase_N"/>
</dbReference>
<keyword evidence="2" id="KW-0677">Repeat</keyword>
<evidence type="ECO:0000256" key="6">
    <source>
        <dbReference type="PIRSR" id="PIRSR001220-2"/>
    </source>
</evidence>
<feature type="binding site" evidence="6">
    <location>
        <begin position="162"/>
        <end position="163"/>
    </location>
    <ligand>
        <name>substrate</name>
    </ligand>
</feature>
<dbReference type="PANTHER" id="PTHR11707">
    <property type="entry name" value="L-ASPARAGINASE"/>
    <property type="match status" value="1"/>
</dbReference>
<proteinExistence type="evidence at transcript level"/>
<dbReference type="SFLD" id="SFLDS00057">
    <property type="entry name" value="Glutaminase/Asparaginase"/>
    <property type="match status" value="1"/>
</dbReference>
<dbReference type="SUPFAM" id="SSF53774">
    <property type="entry name" value="Glutaminase/Asparaginase"/>
    <property type="match status" value="1"/>
</dbReference>
<dbReference type="PROSITE" id="PS00917">
    <property type="entry name" value="ASN_GLN_ASE_2"/>
    <property type="match status" value="1"/>
</dbReference>
<feature type="domain" description="Asparaginase/glutaminase C-terminal" evidence="10">
    <location>
        <begin position="283"/>
        <end position="399"/>
    </location>
</feature>
<dbReference type="CDD" id="cd08963">
    <property type="entry name" value="L-asparaginase_I"/>
    <property type="match status" value="1"/>
</dbReference>
<dbReference type="InterPro" id="IPR041725">
    <property type="entry name" value="L-asparaginase_I"/>
</dbReference>
<dbReference type="InterPro" id="IPR036152">
    <property type="entry name" value="Asp/glu_Ase-like_sf"/>
</dbReference>
<dbReference type="InterPro" id="IPR036770">
    <property type="entry name" value="Ankyrin_rpt-contain_sf"/>
</dbReference>
<sequence>MNLNNDANSNGHNNHYLLTASVPNDLHSERKSTIRRNTSFGEMERPTEAKVLVIYTGGTIGMTRNSNNVLEPKSNVLIQNIRKYPHMHDEEYAKQRFGKAVGFGPLVLPYVAGESRRIIYTIIEYDPLLDSSNMSIKEWIQIAEDIKESYEFYDGFLILHGTDTLSYTASALSFMLENLGKTVIITGSQIPIFETRTDGKDNFTSGLILAGNYVIPEVCVLFGNKLMRGNRTIKVSAEKLDAFDTPNYQPLAKIGITMQIDYRLIFRPCSVAKFSVYGKLNENVGLLRLFPSIATTTIRAFLQPPMEGVVLQTFGAGNIPSNRKDLIDELKNATERGVLIVNCTQCTTGSVAEIYAAGQVLYDMGVISGFDMTPEAVLSKLSYVLGKDEWNLETKKQMMESNLRGELTMTKSLDLDEFSLIDAVARSLQISSPKELSQLGETLFPAMVNASVISGDTNKIDMLKSHGADLSAINYDHRTALHIACGEGNEKMVKHLLAYGVSVHIRDRHDRTALMEAIAVDCHEIIKILVKCGAHMTGSARAVGEQLCLAATRNAIKRIISYRLAGTDLSQADASGRTALHVACLHGHQELVKYLLASNVDRNGKDLLGLMPYDYAECGGQKEIIELLVNNGFQSKTSEQNE</sequence>
<evidence type="ECO:0000256" key="2">
    <source>
        <dbReference type="ARBA" id="ARBA00022737"/>
    </source>
</evidence>
<dbReference type="PROSITE" id="PS51732">
    <property type="entry name" value="ASN_GLN_ASE_3"/>
    <property type="match status" value="1"/>
</dbReference>
<evidence type="ECO:0000256" key="8">
    <source>
        <dbReference type="PROSITE-ProRule" id="PRU10100"/>
    </source>
</evidence>
<dbReference type="GO" id="GO:0004067">
    <property type="term" value="F:asparaginase activity"/>
    <property type="evidence" value="ECO:0007669"/>
    <property type="project" value="UniProtKB-UniRule"/>
</dbReference>
<dbReference type="PRINTS" id="PR00139">
    <property type="entry name" value="ASNGLNASE"/>
</dbReference>
<dbReference type="NCBIfam" id="TIGR00519">
    <property type="entry name" value="asnASE_I"/>
    <property type="match status" value="1"/>
</dbReference>
<accession>V5SJ31</accession>
<dbReference type="EMBL" id="KF647649">
    <property type="protein sequence ID" value="AHB50511.1"/>
    <property type="molecule type" value="mRNA"/>
</dbReference>
<evidence type="ECO:0000256" key="5">
    <source>
        <dbReference type="ARBA" id="ARBA00061199"/>
    </source>
</evidence>
<feature type="domain" description="L-asparaginase N-terminal" evidence="9">
    <location>
        <begin position="50"/>
        <end position="262"/>
    </location>
</feature>
<dbReference type="InterPro" id="IPR006033">
    <property type="entry name" value="AsnA_fam"/>
</dbReference>
<evidence type="ECO:0000259" key="10">
    <source>
        <dbReference type="Pfam" id="PF17763"/>
    </source>
</evidence>
<dbReference type="PROSITE" id="PS50088">
    <property type="entry name" value="ANK_REPEAT"/>
    <property type="match status" value="2"/>
</dbReference>
<dbReference type="InterPro" id="IPR027473">
    <property type="entry name" value="L-asparaginase_C"/>
</dbReference>
<dbReference type="Gene3D" id="3.40.50.1170">
    <property type="entry name" value="L-asparaginase, N-terminal domain"/>
    <property type="match status" value="1"/>
</dbReference>
<evidence type="ECO:0000256" key="3">
    <source>
        <dbReference type="ARBA" id="ARBA00022801"/>
    </source>
</evidence>
<dbReference type="Pfam" id="PF00710">
    <property type="entry name" value="Asparaginase"/>
    <property type="match status" value="1"/>
</dbReference>
<dbReference type="InterPro" id="IPR027475">
    <property type="entry name" value="Asparaginase/glutaminase_AS2"/>
</dbReference>
<dbReference type="InterPro" id="IPR040919">
    <property type="entry name" value="Asparaginase_C"/>
</dbReference>
<dbReference type="Pfam" id="PF12796">
    <property type="entry name" value="Ank_2"/>
    <property type="match status" value="2"/>
</dbReference>
<dbReference type="FunFam" id="3.40.50.40:FF:000001">
    <property type="entry name" value="L-asparaginase 1"/>
    <property type="match status" value="1"/>
</dbReference>
<evidence type="ECO:0000256" key="1">
    <source>
        <dbReference type="ARBA" id="ARBA00012920"/>
    </source>
</evidence>
<dbReference type="PROSITE" id="PS50297">
    <property type="entry name" value="ANK_REP_REGION"/>
    <property type="match status" value="2"/>
</dbReference>
<dbReference type="FunFam" id="3.40.50.1170:FF:000003">
    <property type="entry name" value="60 kDa lysophospholipase"/>
    <property type="match status" value="1"/>
</dbReference>
<dbReference type="PANTHER" id="PTHR11707:SF28">
    <property type="entry name" value="60 KDA LYSOPHOSPHOLIPASE"/>
    <property type="match status" value="1"/>
</dbReference>
<dbReference type="Pfam" id="PF17763">
    <property type="entry name" value="Asparaginase_C"/>
    <property type="match status" value="1"/>
</dbReference>
<dbReference type="GO" id="GO:0009066">
    <property type="term" value="P:aspartate family amino acid metabolic process"/>
    <property type="evidence" value="ECO:0007669"/>
    <property type="project" value="UniProtKB-ARBA"/>
</dbReference>
<protein>
    <recommendedName>
        <fullName evidence="1">asparaginase</fullName>
        <ecNumber evidence="1">3.5.1.1</ecNumber>
    </recommendedName>
</protein>
<feature type="active site" evidence="8">
    <location>
        <position position="162"/>
    </location>
</feature>
<dbReference type="SMART" id="SM00870">
    <property type="entry name" value="Asparaginase"/>
    <property type="match status" value="1"/>
</dbReference>
<organism evidence="11">
    <name type="scientific">Mayetiola destructor</name>
    <name type="common">Hessian fly</name>
    <dbReference type="NCBI Taxonomy" id="39758"/>
    <lineage>
        <taxon>Eukaryota</taxon>
        <taxon>Metazoa</taxon>
        <taxon>Ecdysozoa</taxon>
        <taxon>Arthropoda</taxon>
        <taxon>Hexapoda</taxon>
        <taxon>Insecta</taxon>
        <taxon>Pterygota</taxon>
        <taxon>Neoptera</taxon>
        <taxon>Endopterygota</taxon>
        <taxon>Diptera</taxon>
        <taxon>Nematocera</taxon>
        <taxon>Sciaroidea</taxon>
        <taxon>Cecidomyiidae</taxon>
        <taxon>Mayetiola</taxon>
    </lineage>
</organism>
<dbReference type="EC" id="3.5.1.1" evidence="1"/>
<dbReference type="InterPro" id="IPR002110">
    <property type="entry name" value="Ankyrin_rpt"/>
</dbReference>
<dbReference type="AlphaFoldDB" id="V5SJ31"/>
<dbReference type="PIRSF" id="PIRSF500176">
    <property type="entry name" value="L_ASNase"/>
    <property type="match status" value="1"/>
</dbReference>
<name>V5SJ31_MAYDE</name>
<evidence type="ECO:0000313" key="11">
    <source>
        <dbReference type="EMBL" id="AHB50511.1"/>
    </source>
</evidence>
<dbReference type="InterPro" id="IPR037152">
    <property type="entry name" value="L-asparaginase_N_sf"/>
</dbReference>
<reference evidence="11" key="1">
    <citation type="submission" date="2013-09" db="EMBL/GenBank/DDBJ databases">
        <title>Annotation and transcript abundance of metabolic pathway and amino acid biosynthesis genes in the gall midge Mayetiola destructor (Diptera: Cecidomyiidae).</title>
        <authorList>
            <person name="Shreve J.T."/>
            <person name="Shukle R.H."/>
            <person name="Subramanyam S."/>
            <person name="Johnson A.J."/>
            <person name="Schemerhorn B.J."/>
            <person name="Williams C.E."/>
        </authorList>
    </citation>
    <scope>NUCLEOTIDE SEQUENCE</scope>
</reference>
<feature type="binding site" evidence="6">
    <location>
        <position position="131"/>
    </location>
    <ligand>
        <name>substrate</name>
    </ligand>
</feature>
<keyword evidence="3" id="KW-0378">Hydrolase</keyword>
<dbReference type="InterPro" id="IPR006034">
    <property type="entry name" value="Asparaginase/glutaminase-like"/>
</dbReference>
<dbReference type="Gene3D" id="3.40.50.40">
    <property type="match status" value="1"/>
</dbReference>
<dbReference type="SMART" id="SM00248">
    <property type="entry name" value="ANK"/>
    <property type="match status" value="4"/>
</dbReference>
<comment type="similarity">
    <text evidence="5">In the N-terminal section; belongs to the asparaginase 1 family.</text>
</comment>
<evidence type="ECO:0000259" key="9">
    <source>
        <dbReference type="Pfam" id="PF00710"/>
    </source>
</evidence>
<dbReference type="Gene3D" id="1.25.40.20">
    <property type="entry name" value="Ankyrin repeat-containing domain"/>
    <property type="match status" value="2"/>
</dbReference>
<dbReference type="PIRSF" id="PIRSF001220">
    <property type="entry name" value="L-ASNase_gatD"/>
    <property type="match status" value="1"/>
</dbReference>
<feature type="repeat" description="ANK" evidence="7">
    <location>
        <begin position="575"/>
        <end position="607"/>
    </location>
</feature>
<dbReference type="SUPFAM" id="SSF48403">
    <property type="entry name" value="Ankyrin repeat"/>
    <property type="match status" value="1"/>
</dbReference>